<dbReference type="InParanoid" id="A0A6P8RMD1"/>
<feature type="compositionally biased region" description="Polar residues" evidence="2">
    <location>
        <begin position="463"/>
        <end position="488"/>
    </location>
</feature>
<feature type="compositionally biased region" description="Basic and acidic residues" evidence="2">
    <location>
        <begin position="989"/>
        <end position="1015"/>
    </location>
</feature>
<feature type="compositionally biased region" description="Basic and acidic residues" evidence="2">
    <location>
        <begin position="1056"/>
        <end position="1070"/>
    </location>
</feature>
<evidence type="ECO:0000259" key="3">
    <source>
        <dbReference type="PROSITE" id="PS00028"/>
    </source>
</evidence>
<keyword evidence="4" id="KW-1185">Reference proteome</keyword>
<dbReference type="InterPro" id="IPR015943">
    <property type="entry name" value="WD40/YVTN_repeat-like_dom_sf"/>
</dbReference>
<feature type="compositionally biased region" description="Polar residues" evidence="2">
    <location>
        <begin position="1339"/>
        <end position="1352"/>
    </location>
</feature>
<gene>
    <name evidence="5" type="primary">ZNF106</name>
</gene>
<feature type="region of interest" description="Disordered" evidence="2">
    <location>
        <begin position="370"/>
        <end position="498"/>
    </location>
</feature>
<feature type="compositionally biased region" description="Basic residues" evidence="2">
    <location>
        <begin position="1390"/>
        <end position="1403"/>
    </location>
</feature>
<feature type="compositionally biased region" description="Basic and acidic residues" evidence="2">
    <location>
        <begin position="1412"/>
        <end position="1421"/>
    </location>
</feature>
<organism evidence="4 5">
    <name type="scientific">Geotrypetes seraphini</name>
    <name type="common">Gaboon caecilian</name>
    <name type="synonym">Caecilia seraphini</name>
    <dbReference type="NCBI Taxonomy" id="260995"/>
    <lineage>
        <taxon>Eukaryota</taxon>
        <taxon>Metazoa</taxon>
        <taxon>Chordata</taxon>
        <taxon>Craniata</taxon>
        <taxon>Vertebrata</taxon>
        <taxon>Euteleostomi</taxon>
        <taxon>Amphibia</taxon>
        <taxon>Gymnophiona</taxon>
        <taxon>Geotrypetes</taxon>
    </lineage>
</organism>
<feature type="compositionally biased region" description="Low complexity" evidence="2">
    <location>
        <begin position="1316"/>
        <end position="1328"/>
    </location>
</feature>
<evidence type="ECO:0000256" key="1">
    <source>
        <dbReference type="ARBA" id="ARBA00022737"/>
    </source>
</evidence>
<feature type="compositionally biased region" description="Polar residues" evidence="2">
    <location>
        <begin position="1533"/>
        <end position="1553"/>
    </location>
</feature>
<dbReference type="GO" id="GO:0005829">
    <property type="term" value="C:cytosol"/>
    <property type="evidence" value="ECO:0007669"/>
    <property type="project" value="TreeGrafter"/>
</dbReference>
<dbReference type="SMART" id="SM00320">
    <property type="entry name" value="WD40"/>
    <property type="match status" value="6"/>
</dbReference>
<dbReference type="GO" id="GO:0017124">
    <property type="term" value="F:SH3 domain binding"/>
    <property type="evidence" value="ECO:0007669"/>
    <property type="project" value="TreeGrafter"/>
</dbReference>
<feature type="compositionally biased region" description="Polar residues" evidence="2">
    <location>
        <begin position="1379"/>
        <end position="1388"/>
    </location>
</feature>
<feature type="compositionally biased region" description="Polar residues" evidence="2">
    <location>
        <begin position="124"/>
        <end position="137"/>
    </location>
</feature>
<proteinExistence type="predicted"/>
<dbReference type="Proteomes" id="UP000515159">
    <property type="component" value="Chromosome 7"/>
</dbReference>
<dbReference type="KEGG" id="gsh:117363278"/>
<feature type="domain" description="C2H2-type" evidence="3">
    <location>
        <begin position="26"/>
        <end position="48"/>
    </location>
</feature>
<keyword evidence="1" id="KW-0677">Repeat</keyword>
<dbReference type="Gene3D" id="2.130.10.10">
    <property type="entry name" value="YVTN repeat-like/Quinoprotein amine dehydrogenase"/>
    <property type="match status" value="2"/>
</dbReference>
<feature type="domain" description="C2H2-type" evidence="3">
    <location>
        <begin position="1855"/>
        <end position="1878"/>
    </location>
</feature>
<feature type="region of interest" description="Disordered" evidence="2">
    <location>
        <begin position="942"/>
        <end position="961"/>
    </location>
</feature>
<dbReference type="FunFam" id="2.130.10.10:FF:000114">
    <property type="entry name" value="zinc finger protein 106 isoform X1"/>
    <property type="match status" value="1"/>
</dbReference>
<feature type="compositionally biased region" description="Low complexity" evidence="2">
    <location>
        <begin position="232"/>
        <end position="245"/>
    </location>
</feature>
<dbReference type="GeneID" id="117363278"/>
<dbReference type="GO" id="GO:0016020">
    <property type="term" value="C:membrane"/>
    <property type="evidence" value="ECO:0007669"/>
    <property type="project" value="TreeGrafter"/>
</dbReference>
<reference evidence="5" key="1">
    <citation type="submission" date="2025-08" db="UniProtKB">
        <authorList>
            <consortium name="RefSeq"/>
        </authorList>
    </citation>
    <scope>IDENTIFICATION</scope>
</reference>
<feature type="region of interest" description="Disordered" evidence="2">
    <location>
        <begin position="1160"/>
        <end position="1183"/>
    </location>
</feature>
<name>A0A6P8RMD1_GEOSA</name>
<dbReference type="CTD" id="64397"/>
<accession>A0A6P8RMD1</accession>
<dbReference type="OrthoDB" id="10002522at2759"/>
<feature type="compositionally biased region" description="Polar residues" evidence="2">
    <location>
        <begin position="1018"/>
        <end position="1047"/>
    </location>
</feature>
<dbReference type="InterPro" id="IPR036322">
    <property type="entry name" value="WD40_repeat_dom_sf"/>
</dbReference>
<feature type="compositionally biased region" description="Low complexity" evidence="2">
    <location>
        <begin position="387"/>
        <end position="396"/>
    </location>
</feature>
<sequence>MNEDFSRGKYGVRLLRFITMGRERKCILCHIIYNSKKEMSEHMRSMLHHRELENLKGRDSNHECRVCRVTVVGLSAYAKHISSQLHKDNADAYDRVQEEGKEEADEEYFDKELIQLINQRKQQSWQEEAGRTNNETESQGKRLKNRMEDRSTYLDRGSYDQSSWHHHGPPQREWKWEKEGFNIYRQGNFPQSAGLPSPSGHLNGPKGQTGWHLNGPGCSANQLKTHSNAGGIWHSNGGGSSSWHQGGTGRNPNWHLEGPGVFPTWQSSNCGKSWNLNSNSHGRNGWNFDGSSNGFSLGRNRVLNPLFSEGKAFGWKNINRNPNNNNLKGYAWEWQGNSSTCPVPPYRDLALDQSKKTPWSVGFTRDKFPPTGVHDFQMPQKLDNKISKCSGKSSSPSRDKYRWTPYPFQRTAESQSGAKEIVPQGSEKDVSSADLQSLLAKADDQKPDNTAVFPKQTSRDNHISASVDASSNPDFSTSDTVASNCSTEQKPDQDASKINKMPSLKSNLLSISNIKSFASKQDPKNLLKSVKLFSSSSSGADQINLNALDLDTKQSSSYNDKLHSPHFQTLKEPVESLTEVLKKAKEMLQCSQHLHSQHLNSHANKKLLQRDSSMDEQLIDSTKDNEQKMNTFENVSESELARYENSGAVAENLGPHNNEYLASKSPHSEHSMKNDEHMTGALGQVPNISDIVLSLQKSSTASLAETKSKASQEEGNEDSLSLQANLEAVVFENGGSDHELQKESSQSSASRLLELGKLRLPASLQRDLTRHIGSKSKAGAHLPEPNLNIARRIRNVNCYRKNEMDKESGLKPTLRQILNASRRNVNWEQVIQQVTKKKQELGKGLPRFGIEMIAPVHNDQEELDLNEEPDLSSLEGFHWEGISVLPPGSIRKRSLSESSVAVDRSASVYDFFDDQITKQESEKRQTVPTSHLAGVQLKPNCSSEVGGLEQEETTVPESSSAAVEKYELITNQWQHSTHSSRDTAAVNSVKKEENLQSYEQLDKHSSPESQGDRCGLDQSGTSAPTSSAVVEAATDSSCTSGTEQNDAQGIGKKRRATADRGSPEIPSLERKNKRRKLKSKKERSQVDQLLSISLREEELTKSLQGVDSNVLQARATLQAAYVEVQSLLVLKQQITVEMNTLRTQRIQILQGLQDTILKETHEPPDCAGQPSGSTSGEKRNSKLQEAVDLSSGHLFSLLEAPLHQSPFMSSSTMLRNPLQVSTLPAFPTAGNVSITMPDSSVTIKQEPISLEHGNESMNTAPYSSTCASSAVSLYANGELSQSPLLYPVITATRSLTELVQSFSLVSSKSAPDGGMPKSSESNSPSHSHFSSKKEENRTLKQSALSEGHSSSFQTHVFTMQARLEKYPCPPSEQPEQHAESTFASTESQGGKKKKKLRKKKSLRAAHVPENSDTEHDTDAGKPTRKIKSKRIPKEIKVTTSSLLDGGTMQETENKDENDSDSSVEVVDISNTQFEVVAIDSEYGDEKPDSPSKQDFMNNTELALVETMNNCSYDEVTSTSEMGSNYKDGVHTSVAGTQTPLSSIKGTKTSSEVSSEPGEDEDPTEGNFEGHQAAVNAIQIFGSLLYTCSADKTVRAYNLVNRKCVGTFEGHTSKVNCLLVIQTHGKQAVLYTGSSDHTIRCYNIKTRKSMEKLELADRVLCLHSRWRILYTGLANGSVVTFNIKNNKQLDVFECHGPRAISCLATAQEGARRLLVVGSYDCTISVRDARNGLLLRTLEGHSKTVLCMKVVNDLVFSGSSDQSVHAHNIHTGELVRIYKGHSHAVTVVNILGKVMVTACLDKFVRVYELQSHDRLQVYGGHHDMIMCMAIHKSMIYTGCYDGSVQAVRLNLVQNFRCWWHGCALIFGVIDHLKQHLINDHTNPNFQSLKCRWKNCDAFFTTRRGSKQDAVSHIEQHAEDDSKLDT</sequence>
<evidence type="ECO:0000256" key="2">
    <source>
        <dbReference type="SAM" id="MobiDB-lite"/>
    </source>
</evidence>
<dbReference type="InterPro" id="IPR042622">
    <property type="entry name" value="Znf106"/>
</dbReference>
<dbReference type="RefSeq" id="XP_033806602.1">
    <property type="nucleotide sequence ID" value="XM_033950711.1"/>
</dbReference>
<feature type="region of interest" description="Disordered" evidence="2">
    <location>
        <begin position="973"/>
        <end position="1082"/>
    </location>
</feature>
<dbReference type="SUPFAM" id="SSF50978">
    <property type="entry name" value="WD40 repeat-like"/>
    <property type="match status" value="1"/>
</dbReference>
<dbReference type="Pfam" id="PF00400">
    <property type="entry name" value="WD40"/>
    <property type="match status" value="5"/>
</dbReference>
<dbReference type="InterPro" id="IPR001680">
    <property type="entry name" value="WD40_rpt"/>
</dbReference>
<dbReference type="GO" id="GO:0003723">
    <property type="term" value="F:RNA binding"/>
    <property type="evidence" value="ECO:0007669"/>
    <property type="project" value="InterPro"/>
</dbReference>
<dbReference type="SMART" id="SM00355">
    <property type="entry name" value="ZnF_C2H2"/>
    <property type="match status" value="4"/>
</dbReference>
<feature type="region of interest" description="Disordered" evidence="2">
    <location>
        <begin position="1307"/>
        <end position="1352"/>
    </location>
</feature>
<dbReference type="PROSITE" id="PS00028">
    <property type="entry name" value="ZINC_FINGER_C2H2_1"/>
    <property type="match status" value="2"/>
</dbReference>
<dbReference type="PANTHER" id="PTHR14435">
    <property type="entry name" value="ZINC FINGER PROTEIN 106"/>
    <property type="match status" value="1"/>
</dbReference>
<dbReference type="InterPro" id="IPR013087">
    <property type="entry name" value="Znf_C2H2_type"/>
</dbReference>
<feature type="compositionally biased region" description="Basic residues" evidence="2">
    <location>
        <begin position="1071"/>
        <end position="1081"/>
    </location>
</feature>
<feature type="region of interest" description="Disordered" evidence="2">
    <location>
        <begin position="232"/>
        <end position="251"/>
    </location>
</feature>
<feature type="region of interest" description="Disordered" evidence="2">
    <location>
        <begin position="124"/>
        <end position="148"/>
    </location>
</feature>
<dbReference type="GO" id="GO:0008286">
    <property type="term" value="P:insulin receptor signaling pathway"/>
    <property type="evidence" value="ECO:0007669"/>
    <property type="project" value="TreeGrafter"/>
</dbReference>
<dbReference type="FunCoup" id="A0A6P8RMD1">
    <property type="interactions" value="810"/>
</dbReference>
<evidence type="ECO:0000313" key="5">
    <source>
        <dbReference type="RefSeq" id="XP_033806602.1"/>
    </source>
</evidence>
<dbReference type="CDD" id="cd00200">
    <property type="entry name" value="WD40"/>
    <property type="match status" value="1"/>
</dbReference>
<evidence type="ECO:0000313" key="4">
    <source>
        <dbReference type="Proteomes" id="UP000515159"/>
    </source>
</evidence>
<feature type="region of interest" description="Disordered" evidence="2">
    <location>
        <begin position="187"/>
        <end position="208"/>
    </location>
</feature>
<dbReference type="PANTHER" id="PTHR14435:SF2">
    <property type="entry name" value="ZINC FINGER PROTEIN 106"/>
    <property type="match status" value="1"/>
</dbReference>
<feature type="region of interest" description="Disordered" evidence="2">
    <location>
        <begin position="1529"/>
        <end position="1567"/>
    </location>
</feature>
<feature type="region of interest" description="Disordered" evidence="2">
    <location>
        <begin position="1366"/>
        <end position="1463"/>
    </location>
</feature>
<protein>
    <submittedName>
        <fullName evidence="5">Zinc finger protein 106 isoform X1</fullName>
    </submittedName>
</protein>